<evidence type="ECO:0000313" key="2">
    <source>
        <dbReference type="Proteomes" id="UP001497497"/>
    </source>
</evidence>
<gene>
    <name evidence="1" type="ORF">GSLYS_00006850001</name>
</gene>
<accession>A0AAV2HFZ6</accession>
<name>A0AAV2HFZ6_LYMST</name>
<keyword evidence="2" id="KW-1185">Reference proteome</keyword>
<dbReference type="Proteomes" id="UP001497497">
    <property type="component" value="Unassembled WGS sequence"/>
</dbReference>
<comment type="caution">
    <text evidence="1">The sequence shown here is derived from an EMBL/GenBank/DDBJ whole genome shotgun (WGS) entry which is preliminary data.</text>
</comment>
<evidence type="ECO:0000313" key="1">
    <source>
        <dbReference type="EMBL" id="CAL1532832.1"/>
    </source>
</evidence>
<feature type="non-terminal residue" evidence="1">
    <location>
        <position position="153"/>
    </location>
</feature>
<reference evidence="1 2" key="1">
    <citation type="submission" date="2024-04" db="EMBL/GenBank/DDBJ databases">
        <authorList>
            <consortium name="Genoscope - CEA"/>
            <person name="William W."/>
        </authorList>
    </citation>
    <scope>NUCLEOTIDE SEQUENCE [LARGE SCALE GENOMIC DNA]</scope>
</reference>
<sequence length="153" mass="17729">MDSNHSDKTVQLVVLEQQLYPVDVIMKTLNDLTNILLGTEESSFSLIRYVKGLCKGNSAENLLAERILILTLVTLLNIPNGYVHERFEVCIRKELFKIYFKSVPQRFLQNLIREANKSKSYTDVARSLQQFFNIQKHNDLKCCIWHNDGNNPL</sequence>
<dbReference type="AlphaFoldDB" id="A0AAV2HFZ6"/>
<organism evidence="1 2">
    <name type="scientific">Lymnaea stagnalis</name>
    <name type="common">Great pond snail</name>
    <name type="synonym">Helix stagnalis</name>
    <dbReference type="NCBI Taxonomy" id="6523"/>
    <lineage>
        <taxon>Eukaryota</taxon>
        <taxon>Metazoa</taxon>
        <taxon>Spiralia</taxon>
        <taxon>Lophotrochozoa</taxon>
        <taxon>Mollusca</taxon>
        <taxon>Gastropoda</taxon>
        <taxon>Heterobranchia</taxon>
        <taxon>Euthyneura</taxon>
        <taxon>Panpulmonata</taxon>
        <taxon>Hygrophila</taxon>
        <taxon>Lymnaeoidea</taxon>
        <taxon>Lymnaeidae</taxon>
        <taxon>Lymnaea</taxon>
    </lineage>
</organism>
<proteinExistence type="predicted"/>
<protein>
    <submittedName>
        <fullName evidence="1">Uncharacterized protein</fullName>
    </submittedName>
</protein>
<dbReference type="EMBL" id="CAXITT010000126">
    <property type="protein sequence ID" value="CAL1532832.1"/>
    <property type="molecule type" value="Genomic_DNA"/>
</dbReference>